<evidence type="ECO:0000259" key="1">
    <source>
        <dbReference type="Pfam" id="PF08376"/>
    </source>
</evidence>
<sequence>MIYSILGAAVLIAVVLLVQQQRSQRLDAGRSLEINLAACRTLLALTAHFQQHRGMSSAWLAGDKGFGSKLESKAREIETLFQALRPVAVSECSKPHPCLTANDLALFRHRWGGLRDRLGLLSVEQSIAEHSQLIEQLLRWLAALGEARIEPLLAARGERALVRNYATRLPALTECLGQARAVGLSVATRRACSPVARVRLMFLIARAEAILKQAGEGGAANGQAERAVQHMAQLVRNRMLGASGVAVGAQEYFDDATRAVDAVFAWISDNGRQLAGVGIGGSTGAAVGYALS</sequence>
<name>A0A1R1I1P7_9RHOO</name>
<comment type="caution">
    <text evidence="2">The sequence shown here is derived from an EMBL/GenBank/DDBJ whole genome shotgun (WGS) entry which is preliminary data.</text>
</comment>
<proteinExistence type="predicted"/>
<accession>A0A1R1I1P7</accession>
<dbReference type="STRING" id="418702.BJN45_15150"/>
<dbReference type="InterPro" id="IPR013587">
    <property type="entry name" value="Nitrate/nitrite_sensing"/>
</dbReference>
<dbReference type="Proteomes" id="UP000187526">
    <property type="component" value="Unassembled WGS sequence"/>
</dbReference>
<dbReference type="AlphaFoldDB" id="A0A1R1I1P7"/>
<reference evidence="2 3" key="1">
    <citation type="submission" date="2016-10" db="EMBL/GenBank/DDBJ databases">
        <title>Alkaliphiles isolated from bioreactors.</title>
        <authorList>
            <person name="Salah Z."/>
            <person name="Rout S.P."/>
            <person name="Humphreys P.N."/>
        </authorList>
    </citation>
    <scope>NUCLEOTIDE SEQUENCE [LARGE SCALE GENOMIC DNA]</scope>
    <source>
        <strain evidence="2 3">ZS02</strain>
    </source>
</reference>
<evidence type="ECO:0000313" key="3">
    <source>
        <dbReference type="Proteomes" id="UP000187526"/>
    </source>
</evidence>
<dbReference type="Pfam" id="PF08376">
    <property type="entry name" value="NIT"/>
    <property type="match status" value="1"/>
</dbReference>
<dbReference type="EMBL" id="MTHD01000005">
    <property type="protein sequence ID" value="OMG52666.1"/>
    <property type="molecule type" value="Genomic_DNA"/>
</dbReference>
<evidence type="ECO:0000313" key="2">
    <source>
        <dbReference type="EMBL" id="OMG52666.1"/>
    </source>
</evidence>
<keyword evidence="3" id="KW-1185">Reference proteome</keyword>
<protein>
    <recommendedName>
        <fullName evidence="1">Nitrate/nitrite sensing protein domain-containing protein</fullName>
    </recommendedName>
</protein>
<gene>
    <name evidence="2" type="ORF">BJN45_15150</name>
</gene>
<feature type="domain" description="Nitrate/nitrite sensing protein" evidence="1">
    <location>
        <begin position="45"/>
        <end position="263"/>
    </location>
</feature>
<organism evidence="2 3">
    <name type="scientific">Azonexus hydrophilus</name>
    <dbReference type="NCBI Taxonomy" id="418702"/>
    <lineage>
        <taxon>Bacteria</taxon>
        <taxon>Pseudomonadati</taxon>
        <taxon>Pseudomonadota</taxon>
        <taxon>Betaproteobacteria</taxon>
        <taxon>Rhodocyclales</taxon>
        <taxon>Azonexaceae</taxon>
        <taxon>Azonexus</taxon>
    </lineage>
</organism>